<reference evidence="11 12" key="1">
    <citation type="journal article" date="2015" name="Nature">
        <title>rRNA introns, odd ribosomes, and small enigmatic genomes across a large radiation of phyla.</title>
        <authorList>
            <person name="Brown C.T."/>
            <person name="Hug L.A."/>
            <person name="Thomas B.C."/>
            <person name="Sharon I."/>
            <person name="Castelle C.J."/>
            <person name="Singh A."/>
            <person name="Wilkins M.J."/>
            <person name="Williams K.H."/>
            <person name="Banfield J.F."/>
        </authorList>
    </citation>
    <scope>NUCLEOTIDE SEQUENCE [LARGE SCALE GENOMIC DNA]</scope>
</reference>
<keyword evidence="8 10" id="KW-0811">Translocation</keyword>
<evidence type="ECO:0000256" key="6">
    <source>
        <dbReference type="ARBA" id="ARBA00022927"/>
    </source>
</evidence>
<dbReference type="AlphaFoldDB" id="A0A0G1S5F6"/>
<keyword evidence="5 10" id="KW-0812">Transmembrane</keyword>
<keyword evidence="4 10" id="KW-1003">Cell membrane</keyword>
<evidence type="ECO:0000256" key="8">
    <source>
        <dbReference type="ARBA" id="ARBA00023010"/>
    </source>
</evidence>
<evidence type="ECO:0000256" key="5">
    <source>
        <dbReference type="ARBA" id="ARBA00022692"/>
    </source>
</evidence>
<protein>
    <recommendedName>
        <fullName evidence="10">Protein-export membrane protein SecG</fullName>
    </recommendedName>
</protein>
<dbReference type="InterPro" id="IPR004692">
    <property type="entry name" value="SecG"/>
</dbReference>
<dbReference type="PANTHER" id="PTHR34182">
    <property type="entry name" value="PROTEIN-EXPORT MEMBRANE PROTEIN SECG"/>
    <property type="match status" value="1"/>
</dbReference>
<evidence type="ECO:0000313" key="11">
    <source>
        <dbReference type="EMBL" id="KKU37493.1"/>
    </source>
</evidence>
<dbReference type="GO" id="GO:0065002">
    <property type="term" value="P:intracellular protein transmembrane transport"/>
    <property type="evidence" value="ECO:0007669"/>
    <property type="project" value="TreeGrafter"/>
</dbReference>
<organism evidence="11 12">
    <name type="scientific">Candidatus Azambacteria bacterium GW2011_GWF2_46_32</name>
    <dbReference type="NCBI Taxonomy" id="1618628"/>
    <lineage>
        <taxon>Bacteria</taxon>
        <taxon>Candidatus Azamiibacteriota</taxon>
    </lineage>
</organism>
<proteinExistence type="inferred from homology"/>
<dbReference type="NCBIfam" id="TIGR00810">
    <property type="entry name" value="secG"/>
    <property type="match status" value="1"/>
</dbReference>
<evidence type="ECO:0000256" key="9">
    <source>
        <dbReference type="ARBA" id="ARBA00023136"/>
    </source>
</evidence>
<comment type="subcellular location">
    <subcellularLocation>
        <location evidence="1 10">Cell membrane</location>
        <topology evidence="1 10">Multi-pass membrane protein</topology>
    </subcellularLocation>
</comment>
<dbReference type="GO" id="GO:0009306">
    <property type="term" value="P:protein secretion"/>
    <property type="evidence" value="ECO:0007669"/>
    <property type="project" value="UniProtKB-UniRule"/>
</dbReference>
<name>A0A0G1S5F6_9BACT</name>
<dbReference type="PANTHER" id="PTHR34182:SF1">
    <property type="entry name" value="PROTEIN-EXPORT MEMBRANE PROTEIN SECG"/>
    <property type="match status" value="1"/>
</dbReference>
<dbReference type="EMBL" id="LCMM01000020">
    <property type="protein sequence ID" value="KKU37493.1"/>
    <property type="molecule type" value="Genomic_DNA"/>
</dbReference>
<dbReference type="Pfam" id="PF03840">
    <property type="entry name" value="SecG"/>
    <property type="match status" value="1"/>
</dbReference>
<comment type="caution">
    <text evidence="11">The sequence shown here is derived from an EMBL/GenBank/DDBJ whole genome shotgun (WGS) entry which is preliminary data.</text>
</comment>
<keyword evidence="7 10" id="KW-1133">Transmembrane helix</keyword>
<keyword evidence="3 10" id="KW-0813">Transport</keyword>
<evidence type="ECO:0000313" key="12">
    <source>
        <dbReference type="Proteomes" id="UP000034856"/>
    </source>
</evidence>
<keyword evidence="9 10" id="KW-0472">Membrane</keyword>
<evidence type="ECO:0000256" key="2">
    <source>
        <dbReference type="ARBA" id="ARBA00008445"/>
    </source>
</evidence>
<evidence type="ECO:0000256" key="7">
    <source>
        <dbReference type="ARBA" id="ARBA00022989"/>
    </source>
</evidence>
<sequence length="85" mass="9518">MQTLLSVIQIVVSVLLIATILIQQRGEGLSSVFGGGESIYQTRRGIEKWLHYATIVLAVLFLVSAFANRPCFTFLKIQFLFSVQK</sequence>
<evidence type="ECO:0000256" key="3">
    <source>
        <dbReference type="ARBA" id="ARBA00022448"/>
    </source>
</evidence>
<dbReference type="GO" id="GO:0005886">
    <property type="term" value="C:plasma membrane"/>
    <property type="evidence" value="ECO:0007669"/>
    <property type="project" value="UniProtKB-SubCell"/>
</dbReference>
<comment type="similarity">
    <text evidence="2 10">Belongs to the SecG family.</text>
</comment>
<evidence type="ECO:0000256" key="4">
    <source>
        <dbReference type="ARBA" id="ARBA00022475"/>
    </source>
</evidence>
<evidence type="ECO:0000256" key="10">
    <source>
        <dbReference type="RuleBase" id="RU365087"/>
    </source>
</evidence>
<comment type="function">
    <text evidence="10">Involved in protein export. Participates in an early event of protein translocation.</text>
</comment>
<evidence type="ECO:0000256" key="1">
    <source>
        <dbReference type="ARBA" id="ARBA00004651"/>
    </source>
</evidence>
<dbReference type="GO" id="GO:0015450">
    <property type="term" value="F:protein-transporting ATPase activity"/>
    <property type="evidence" value="ECO:0007669"/>
    <property type="project" value="UniProtKB-UniRule"/>
</dbReference>
<feature type="transmembrane region" description="Helical" evidence="10">
    <location>
        <begin position="6"/>
        <end position="22"/>
    </location>
</feature>
<keyword evidence="6 10" id="KW-0653">Protein transport</keyword>
<accession>A0A0G1S5F6</accession>
<feature type="transmembrane region" description="Helical" evidence="10">
    <location>
        <begin position="49"/>
        <end position="67"/>
    </location>
</feature>
<dbReference type="Proteomes" id="UP000034856">
    <property type="component" value="Unassembled WGS sequence"/>
</dbReference>
<gene>
    <name evidence="11" type="ORF">UX51_C0020G0020</name>
</gene>
<dbReference type="GO" id="GO:0043952">
    <property type="term" value="P:protein transport by the Sec complex"/>
    <property type="evidence" value="ECO:0007669"/>
    <property type="project" value="TreeGrafter"/>
</dbReference>